<dbReference type="OrthoDB" id="437511at2759"/>
<comment type="caution">
    <text evidence="2">The sequence shown here is derived from an EMBL/GenBank/DDBJ whole genome shotgun (WGS) entry which is preliminary data.</text>
</comment>
<dbReference type="PANTHER" id="PTHR11590">
    <property type="entry name" value="PROTEIN-GLUTAMINE GAMMA-GLUTAMYLTRANSFERASE"/>
    <property type="match status" value="1"/>
</dbReference>
<dbReference type="InterPro" id="IPR036238">
    <property type="entry name" value="Transglutaminase_C_sf"/>
</dbReference>
<dbReference type="SUPFAM" id="SSF49309">
    <property type="entry name" value="Transglutaminase, two C-terminal domains"/>
    <property type="match status" value="2"/>
</dbReference>
<dbReference type="Gene3D" id="2.60.40.10">
    <property type="entry name" value="Immunoglobulins"/>
    <property type="match status" value="2"/>
</dbReference>
<dbReference type="InterPro" id="IPR050779">
    <property type="entry name" value="Transglutaminase"/>
</dbReference>
<protein>
    <submittedName>
        <fullName evidence="2">Hemocyte protein-glutamine gamma-glutamyltransferase-like protein</fullName>
    </submittedName>
</protein>
<sequence length="585" mass="66839">MYVGYDEIRYKTRHRLIILFNPWSPEDAVYVPSLNRAQLDSYVLEEEGLMFSYNYQDSEPIPWLYNQFKTEVLSAVIFVLEGNNLHPTDYNNPISVTTFLNQMIRDRIIEGNWQSVREAPKRFNGHEATHALSWGGSAEILEEYHQYNGDKIGFAQCWVFAGVLITMLRTLGIPSRPISNFLSATDHEHIFTIDCEYKNGKIDFRNRGNGIWNFHVWVQASMKRRDKGEKFDGWQEVDPTYMIGPIPNQVITDAKITDNVEAFFYAAINSDKVLWNDGIVVETKTDEIGIQLLTTSLNLNDAEDLTTKYKPPEGTEEERRHYKKAADSFGIRPVSIYSRNRRSAKIPFATISLSIESLKPVFVGEPVNFDIHLKNPTFRTQNLNIIVQVDSLYYFGHVAYPIKHNSTIYSVASAGTEKIPFSIGFADYQNKLMSFRTLRIVASTEDSNRKLYFVSKQISLLVPELELKRLKYGVKQIGAPKYPKTYKKEILSKAHLFPSKTLIGNPIAISIKFSKPLNFPLNNVIISIDGKRCKRETFSIGCIEAMDHEEKIFPLKCILPNDSEESLVATLISNEIDGLTGSLFC</sequence>
<dbReference type="GO" id="GO:0003810">
    <property type="term" value="F:protein-glutamine gamma-glutamyltransferase activity"/>
    <property type="evidence" value="ECO:0007669"/>
    <property type="project" value="InterPro"/>
</dbReference>
<feature type="domain" description="Transglutaminase-like" evidence="1">
    <location>
        <begin position="149"/>
        <end position="241"/>
    </location>
</feature>
<evidence type="ECO:0000313" key="3">
    <source>
        <dbReference type="Proteomes" id="UP000285301"/>
    </source>
</evidence>
<organism evidence="2 3">
    <name type="scientific">Dinothrombium tinctorium</name>
    <dbReference type="NCBI Taxonomy" id="1965070"/>
    <lineage>
        <taxon>Eukaryota</taxon>
        <taxon>Metazoa</taxon>
        <taxon>Ecdysozoa</taxon>
        <taxon>Arthropoda</taxon>
        <taxon>Chelicerata</taxon>
        <taxon>Arachnida</taxon>
        <taxon>Acari</taxon>
        <taxon>Acariformes</taxon>
        <taxon>Trombidiformes</taxon>
        <taxon>Prostigmata</taxon>
        <taxon>Anystina</taxon>
        <taxon>Parasitengona</taxon>
        <taxon>Trombidioidea</taxon>
        <taxon>Trombidiidae</taxon>
        <taxon>Dinothrombium</taxon>
    </lineage>
</organism>
<keyword evidence="2" id="KW-0808">Transferase</keyword>
<dbReference type="SMART" id="SM00460">
    <property type="entry name" value="TGc"/>
    <property type="match status" value="1"/>
</dbReference>
<dbReference type="InterPro" id="IPR013783">
    <property type="entry name" value="Ig-like_fold"/>
</dbReference>
<dbReference type="Gene3D" id="3.90.260.10">
    <property type="entry name" value="Transglutaminase-like"/>
    <property type="match status" value="1"/>
</dbReference>
<gene>
    <name evidence="2" type="ORF">B4U79_17425</name>
</gene>
<name>A0A3S3QR53_9ACAR</name>
<reference evidence="2 3" key="1">
    <citation type="journal article" date="2018" name="Gigascience">
        <title>Genomes of trombidid mites reveal novel predicted allergens and laterally-transferred genes associated with secondary metabolism.</title>
        <authorList>
            <person name="Dong X."/>
            <person name="Chaisiri K."/>
            <person name="Xia D."/>
            <person name="Armstrong S.D."/>
            <person name="Fang Y."/>
            <person name="Donnelly M.J."/>
            <person name="Kadowaki T."/>
            <person name="McGarry J.W."/>
            <person name="Darby A.C."/>
            <person name="Makepeace B.L."/>
        </authorList>
    </citation>
    <scope>NUCLEOTIDE SEQUENCE [LARGE SCALE GENOMIC DNA]</scope>
    <source>
        <strain evidence="2">UoL-WK</strain>
    </source>
</reference>
<dbReference type="PANTHER" id="PTHR11590:SF40">
    <property type="entry name" value="HEMOCYTE PROTEIN-GLUTAMINE GAMMA-GLUTAMYLTRANSFERASE-LIKE PROTEIN"/>
    <property type="match status" value="1"/>
</dbReference>
<dbReference type="InterPro" id="IPR036985">
    <property type="entry name" value="Transglutaminase-like_sf"/>
</dbReference>
<keyword evidence="3" id="KW-1185">Reference proteome</keyword>
<evidence type="ECO:0000259" key="1">
    <source>
        <dbReference type="SMART" id="SM00460"/>
    </source>
</evidence>
<dbReference type="Pfam" id="PF01841">
    <property type="entry name" value="Transglut_core"/>
    <property type="match status" value="1"/>
</dbReference>
<dbReference type="SUPFAM" id="SSF54001">
    <property type="entry name" value="Cysteine proteinases"/>
    <property type="match status" value="1"/>
</dbReference>
<dbReference type="InterPro" id="IPR002931">
    <property type="entry name" value="Transglutaminase-like"/>
</dbReference>
<dbReference type="EMBL" id="NCKU01001222">
    <property type="protein sequence ID" value="RWS12710.1"/>
    <property type="molecule type" value="Genomic_DNA"/>
</dbReference>
<proteinExistence type="predicted"/>
<evidence type="ECO:0000313" key="2">
    <source>
        <dbReference type="EMBL" id="RWS12710.1"/>
    </source>
</evidence>
<accession>A0A3S3QR53</accession>
<dbReference type="Proteomes" id="UP000285301">
    <property type="component" value="Unassembled WGS sequence"/>
</dbReference>
<dbReference type="AlphaFoldDB" id="A0A3S3QR53"/>
<dbReference type="InterPro" id="IPR038765">
    <property type="entry name" value="Papain-like_cys_pep_sf"/>
</dbReference>